<dbReference type="SUPFAM" id="SSF53822">
    <property type="entry name" value="Periplasmic binding protein-like I"/>
    <property type="match status" value="1"/>
</dbReference>
<dbReference type="PANTHER" id="PTHR30483">
    <property type="entry name" value="LEUCINE-SPECIFIC-BINDING PROTEIN"/>
    <property type="match status" value="1"/>
</dbReference>
<dbReference type="InterPro" id="IPR028082">
    <property type="entry name" value="Peripla_BP_I"/>
</dbReference>
<feature type="signal peptide" evidence="3">
    <location>
        <begin position="1"/>
        <end position="26"/>
    </location>
</feature>
<evidence type="ECO:0000259" key="4">
    <source>
        <dbReference type="Pfam" id="PF13458"/>
    </source>
</evidence>
<reference evidence="5 6" key="1">
    <citation type="journal article" date="2012" name="Environ. Microbiol.">
        <title>The genome sequence of Desulfatibacillum alkenivorans AK-01: a blueprint for anaerobic alkane oxidation.</title>
        <authorList>
            <person name="Callaghan A.V."/>
            <person name="Morris B.E."/>
            <person name="Pereira I.A."/>
            <person name="McInerney M.J."/>
            <person name="Austin R.N."/>
            <person name="Groves J.T."/>
            <person name="Kukor J.J."/>
            <person name="Suflita J.M."/>
            <person name="Young L.Y."/>
            <person name="Zylstra G.J."/>
            <person name="Wawrik B."/>
        </authorList>
    </citation>
    <scope>NUCLEOTIDE SEQUENCE [LARGE SCALE GENOMIC DNA]</scope>
    <source>
        <strain evidence="5 6">AK-01</strain>
    </source>
</reference>
<keyword evidence="6" id="KW-1185">Reference proteome</keyword>
<dbReference type="CDD" id="cd06328">
    <property type="entry name" value="PBP1_SBP-like"/>
    <property type="match status" value="1"/>
</dbReference>
<dbReference type="RefSeq" id="WP_015949482.1">
    <property type="nucleotide sequence ID" value="NC_011768.1"/>
</dbReference>
<dbReference type="HOGENOM" id="CLU_027128_1_5_7"/>
<protein>
    <submittedName>
        <fullName evidence="5">Extracellular ligand-binding receptor</fullName>
    </submittedName>
</protein>
<organism evidence="5 6">
    <name type="scientific">Desulfatibacillum aliphaticivorans</name>
    <dbReference type="NCBI Taxonomy" id="218208"/>
    <lineage>
        <taxon>Bacteria</taxon>
        <taxon>Pseudomonadati</taxon>
        <taxon>Thermodesulfobacteriota</taxon>
        <taxon>Desulfobacteria</taxon>
        <taxon>Desulfobacterales</taxon>
        <taxon>Desulfatibacillaceae</taxon>
        <taxon>Desulfatibacillum</taxon>
    </lineage>
</organism>
<dbReference type="eggNOG" id="COG0683">
    <property type="taxonomic scope" value="Bacteria"/>
</dbReference>
<comment type="similarity">
    <text evidence="1">Belongs to the leucine-binding protein family.</text>
</comment>
<dbReference type="Gene3D" id="3.40.50.2300">
    <property type="match status" value="2"/>
</dbReference>
<gene>
    <name evidence="5" type="ordered locus">Dalk_4765</name>
</gene>
<evidence type="ECO:0000313" key="6">
    <source>
        <dbReference type="Proteomes" id="UP000000739"/>
    </source>
</evidence>
<evidence type="ECO:0000256" key="1">
    <source>
        <dbReference type="ARBA" id="ARBA00010062"/>
    </source>
</evidence>
<dbReference type="Proteomes" id="UP000000739">
    <property type="component" value="Chromosome"/>
</dbReference>
<accession>B8FD12</accession>
<dbReference type="InterPro" id="IPR051010">
    <property type="entry name" value="BCAA_transport"/>
</dbReference>
<dbReference type="AlphaFoldDB" id="B8FD12"/>
<keyword evidence="2 3" id="KW-0732">Signal</keyword>
<feature type="domain" description="Leucine-binding protein" evidence="4">
    <location>
        <begin position="29"/>
        <end position="370"/>
    </location>
</feature>
<dbReference type="Pfam" id="PF13458">
    <property type="entry name" value="Peripla_BP_6"/>
    <property type="match status" value="1"/>
</dbReference>
<evidence type="ECO:0000256" key="3">
    <source>
        <dbReference type="SAM" id="SignalP"/>
    </source>
</evidence>
<sequence length="399" mass="43156">MKARAGIIFLLVIGASIAMTASTALGAEPIKIGIIQGLSGPLEIYGKAEVTGFKMGLEYFTKGTNQINGRDVTLVIEDTQLQAARAKMLLTKLYSDDKVDLAIGPTSSGVALAVLPVARDFKKILIVEPAVADSITGKDWNRYVFRTGRNSSQDAISNAAAVAKPGVSIACIGQDYAFGRDGIAAYKEAAEKLGAKIVHEEYCDPKGTDFVAPIQRIIEAMKDLPGPKYIWVIWAGKGGPIPQLISAGLDKYGIEITSGGNVLAALKMMKPLDGMQGATYYYYENPSNPVNDWLVEEHFKRFNEPPDFFTCGGFAAAGAVVKAITAAGSTDTEKLIAAMEGMEFMTPKGMMKFRKEDHQALQTMFAFKLKVDPDVEWAIPVLTRELTMEETAPPIVNKR</sequence>
<evidence type="ECO:0000256" key="2">
    <source>
        <dbReference type="ARBA" id="ARBA00022729"/>
    </source>
</evidence>
<name>B8FD12_DESAL</name>
<keyword evidence="5" id="KW-0675">Receptor</keyword>
<dbReference type="KEGG" id="dal:Dalk_4765"/>
<dbReference type="EMBL" id="CP001322">
    <property type="protein sequence ID" value="ACL06443.1"/>
    <property type="molecule type" value="Genomic_DNA"/>
</dbReference>
<proteinExistence type="inferred from homology"/>
<feature type="chain" id="PRO_5002872044" evidence="3">
    <location>
        <begin position="27"/>
        <end position="399"/>
    </location>
</feature>
<dbReference type="PANTHER" id="PTHR30483:SF6">
    <property type="entry name" value="PERIPLASMIC BINDING PROTEIN OF ABC TRANSPORTER FOR NATURAL AMINO ACIDS"/>
    <property type="match status" value="1"/>
</dbReference>
<dbReference type="InterPro" id="IPR028081">
    <property type="entry name" value="Leu-bd"/>
</dbReference>
<evidence type="ECO:0000313" key="5">
    <source>
        <dbReference type="EMBL" id="ACL06443.1"/>
    </source>
</evidence>